<keyword evidence="2 7" id="KW-0132">Cell division</keyword>
<keyword evidence="7" id="KW-0997">Cell inner membrane</keyword>
<feature type="topological domain" description="Periplasmic" evidence="7">
    <location>
        <begin position="22"/>
        <end position="100"/>
    </location>
</feature>
<evidence type="ECO:0000256" key="6">
    <source>
        <dbReference type="ARBA" id="ARBA00023306"/>
    </source>
</evidence>
<dbReference type="PANTHER" id="PTHR37485:SF1">
    <property type="entry name" value="CELL DIVISION PROTEIN FTSB"/>
    <property type="match status" value="1"/>
</dbReference>
<proteinExistence type="inferred from homology"/>
<evidence type="ECO:0000256" key="7">
    <source>
        <dbReference type="HAMAP-Rule" id="MF_00599"/>
    </source>
</evidence>
<dbReference type="Pfam" id="PF04977">
    <property type="entry name" value="DivIC"/>
    <property type="match status" value="1"/>
</dbReference>
<comment type="subunit">
    <text evidence="7">Part of a complex composed of FtsB, FtsL and FtsQ.</text>
</comment>
<evidence type="ECO:0000256" key="4">
    <source>
        <dbReference type="ARBA" id="ARBA00022989"/>
    </source>
</evidence>
<organism evidence="8 9">
    <name type="scientific">Pelomonas lactea</name>
    <dbReference type="NCBI Taxonomy" id="3299030"/>
    <lineage>
        <taxon>Bacteria</taxon>
        <taxon>Pseudomonadati</taxon>
        <taxon>Pseudomonadota</taxon>
        <taxon>Betaproteobacteria</taxon>
        <taxon>Burkholderiales</taxon>
        <taxon>Sphaerotilaceae</taxon>
        <taxon>Roseateles</taxon>
    </lineage>
</organism>
<protein>
    <recommendedName>
        <fullName evidence="7">Cell division protein FtsB</fullName>
    </recommendedName>
</protein>
<comment type="similarity">
    <text evidence="7">Belongs to the FtsB family.</text>
</comment>
<accession>A0ABW7GH81</accession>
<sequence>MKVLALVLAVFLIAIQAQLWVGRGSLPYVAHLREEVAAARADNDQARARNAQLQAELRDLREGLEMVEEKARFELGMIKSDEVFVPVAAKTAASAPAGQR</sequence>
<dbReference type="RefSeq" id="WP_394510165.1">
    <property type="nucleotide sequence ID" value="NZ_JBIGHX010000002.1"/>
</dbReference>
<comment type="caution">
    <text evidence="8">The sequence shown here is derived from an EMBL/GenBank/DDBJ whole genome shotgun (WGS) entry which is preliminary data.</text>
</comment>
<keyword evidence="6 7" id="KW-0131">Cell cycle</keyword>
<keyword evidence="1 7" id="KW-1003">Cell membrane</keyword>
<keyword evidence="5 7" id="KW-0472">Membrane</keyword>
<keyword evidence="3 7" id="KW-0812">Transmembrane</keyword>
<evidence type="ECO:0000256" key="3">
    <source>
        <dbReference type="ARBA" id="ARBA00022692"/>
    </source>
</evidence>
<evidence type="ECO:0000313" key="9">
    <source>
        <dbReference type="Proteomes" id="UP001606302"/>
    </source>
</evidence>
<dbReference type="InterPro" id="IPR023081">
    <property type="entry name" value="Cell_div_FtsB"/>
</dbReference>
<dbReference type="Proteomes" id="UP001606302">
    <property type="component" value="Unassembled WGS sequence"/>
</dbReference>
<evidence type="ECO:0000256" key="2">
    <source>
        <dbReference type="ARBA" id="ARBA00022618"/>
    </source>
</evidence>
<evidence type="ECO:0000313" key="8">
    <source>
        <dbReference type="EMBL" id="MFG6461303.1"/>
    </source>
</evidence>
<keyword evidence="9" id="KW-1185">Reference proteome</keyword>
<dbReference type="HAMAP" id="MF_00599">
    <property type="entry name" value="FtsB"/>
    <property type="match status" value="1"/>
</dbReference>
<keyword evidence="7" id="KW-0175">Coiled coil</keyword>
<gene>
    <name evidence="7" type="primary">ftsB</name>
    <name evidence="8" type="ORF">ACG04Q_06925</name>
</gene>
<reference evidence="8 9" key="1">
    <citation type="submission" date="2024-08" db="EMBL/GenBank/DDBJ databases">
        <authorList>
            <person name="Lu H."/>
        </authorList>
    </citation>
    <scope>NUCLEOTIDE SEQUENCE [LARGE SCALE GENOMIC DNA]</scope>
    <source>
        <strain evidence="8 9">DXS20W</strain>
    </source>
</reference>
<evidence type="ECO:0000256" key="5">
    <source>
        <dbReference type="ARBA" id="ARBA00023136"/>
    </source>
</evidence>
<dbReference type="EMBL" id="JBIGHX010000002">
    <property type="protein sequence ID" value="MFG6461303.1"/>
    <property type="molecule type" value="Genomic_DNA"/>
</dbReference>
<comment type="function">
    <text evidence="7">Essential cell division protein. May link together the upstream cell division proteins, which are predominantly cytoplasmic, with the downstream cell division proteins, which are predominantly periplasmic.</text>
</comment>
<dbReference type="PANTHER" id="PTHR37485">
    <property type="entry name" value="CELL DIVISION PROTEIN FTSB"/>
    <property type="match status" value="1"/>
</dbReference>
<evidence type="ECO:0000256" key="1">
    <source>
        <dbReference type="ARBA" id="ARBA00022475"/>
    </source>
</evidence>
<feature type="coiled-coil region" evidence="7">
    <location>
        <begin position="29"/>
        <end position="70"/>
    </location>
</feature>
<feature type="topological domain" description="Cytoplasmic" evidence="7">
    <location>
        <begin position="1"/>
        <end position="3"/>
    </location>
</feature>
<comment type="subcellular location">
    <subcellularLocation>
        <location evidence="7">Cell inner membrane</location>
        <topology evidence="7">Single-pass type II membrane protein</topology>
    </subcellularLocation>
    <text evidence="7">Localizes to the division septum.</text>
</comment>
<name>A0ABW7GH81_9BURK</name>
<keyword evidence="4 7" id="KW-1133">Transmembrane helix</keyword>
<dbReference type="InterPro" id="IPR007060">
    <property type="entry name" value="FtsL/DivIC"/>
</dbReference>